<evidence type="ECO:0000313" key="2">
    <source>
        <dbReference type="EMBL" id="KAF1847446.1"/>
    </source>
</evidence>
<dbReference type="RefSeq" id="XP_040790009.1">
    <property type="nucleotide sequence ID" value="XM_040930839.1"/>
</dbReference>
<gene>
    <name evidence="2" type="ORF">K460DRAFT_332430</name>
</gene>
<proteinExistence type="predicted"/>
<keyword evidence="3" id="KW-1185">Reference proteome</keyword>
<dbReference type="AlphaFoldDB" id="A0A9P4L9P3"/>
<dbReference type="GeneID" id="63848091"/>
<dbReference type="OrthoDB" id="5423707at2759"/>
<feature type="region of interest" description="Disordered" evidence="1">
    <location>
        <begin position="1"/>
        <end position="380"/>
    </location>
</feature>
<feature type="compositionally biased region" description="Basic and acidic residues" evidence="1">
    <location>
        <begin position="118"/>
        <end position="128"/>
    </location>
</feature>
<feature type="compositionally biased region" description="Polar residues" evidence="1">
    <location>
        <begin position="186"/>
        <end position="213"/>
    </location>
</feature>
<dbReference type="GO" id="GO:0030515">
    <property type="term" value="F:snoRNA binding"/>
    <property type="evidence" value="ECO:0007669"/>
    <property type="project" value="InterPro"/>
</dbReference>
<evidence type="ECO:0000313" key="3">
    <source>
        <dbReference type="Proteomes" id="UP000800039"/>
    </source>
</evidence>
<name>A0A9P4L9P3_9PLEO</name>
<feature type="region of interest" description="Disordered" evidence="1">
    <location>
        <begin position="393"/>
        <end position="414"/>
    </location>
</feature>
<accession>A0A9P4L9P3</accession>
<dbReference type="GO" id="GO:0006364">
    <property type="term" value="P:rRNA processing"/>
    <property type="evidence" value="ECO:0007669"/>
    <property type="project" value="InterPro"/>
</dbReference>
<comment type="caution">
    <text evidence="2">The sequence shown here is derived from an EMBL/GenBank/DDBJ whole genome shotgun (WGS) entry which is preliminary data.</text>
</comment>
<sequence>MFARVFDTAKRILSRSPSVPRPSSEAQDSDTSATDPNITMVTTRGGTETPGASTPQSSGRKRIGKRELEALETPTQVKRQRKSGLTPKKKVIAETPPEPDTPEEESSDTIAVAIPSRDSAKKADDLQIRRHTSPKVVVAMSVPPASTGPESPQQAGLHTPKKQSASVCTTPASTRKSSGRKKQVQTEDGPNTLEVTQTTSRLLKEAPSSTYKSEQAPISPLQDATAPASSQSKKAHLRFGSEEPSKTHDAVVNNDEEQKHHEALKLPQQPVATEVDQADDDASDSDEAPEIVTAVAATTKAKAAQAEADRALRAQQLASQAKRQKREDRIAEEQSQKRIREEKKAKKLARQLAKEQRATAPDDDEDEALSTRPDVLRNIKTIPALLPDSLLETIDDQRPLTPPPQRRGKTEEELRKEKLNHHIKFLERGEMPAKDVKKGKLSVAVLGQQNRLLPPKASQVTRNVREHWLKGRKVEKKKKGGKANIKNGKMERRAHGGGGFMRGGDD</sequence>
<dbReference type="EMBL" id="ML976615">
    <property type="protein sequence ID" value="KAF1847446.1"/>
    <property type="molecule type" value="Genomic_DNA"/>
</dbReference>
<reference evidence="2" key="1">
    <citation type="submission" date="2020-01" db="EMBL/GenBank/DDBJ databases">
        <authorList>
            <consortium name="DOE Joint Genome Institute"/>
            <person name="Haridas S."/>
            <person name="Albert R."/>
            <person name="Binder M."/>
            <person name="Bloem J."/>
            <person name="Labutti K."/>
            <person name="Salamov A."/>
            <person name="Andreopoulos B."/>
            <person name="Baker S.E."/>
            <person name="Barry K."/>
            <person name="Bills G."/>
            <person name="Bluhm B.H."/>
            <person name="Cannon C."/>
            <person name="Castanera R."/>
            <person name="Culley D.E."/>
            <person name="Daum C."/>
            <person name="Ezra D."/>
            <person name="Gonzalez J.B."/>
            <person name="Henrissat B."/>
            <person name="Kuo A."/>
            <person name="Liang C."/>
            <person name="Lipzen A."/>
            <person name="Lutzoni F."/>
            <person name="Magnuson J."/>
            <person name="Mondo S."/>
            <person name="Nolan M."/>
            <person name="Ohm R."/>
            <person name="Pangilinan J."/>
            <person name="Park H.-J."/>
            <person name="Ramirez L."/>
            <person name="Alfaro M."/>
            <person name="Sun H."/>
            <person name="Tritt A."/>
            <person name="Yoshinaga Y."/>
            <person name="Zwiers L.-H."/>
            <person name="Turgeon B.G."/>
            <person name="Goodwin S.B."/>
            <person name="Spatafora J.W."/>
            <person name="Crous P.W."/>
            <person name="Grigoriev I.V."/>
        </authorList>
    </citation>
    <scope>NUCLEOTIDE SEQUENCE</scope>
    <source>
        <strain evidence="2">CBS 394.84</strain>
    </source>
</reference>
<feature type="compositionally biased region" description="Polar residues" evidence="1">
    <location>
        <begin position="148"/>
        <end position="176"/>
    </location>
</feature>
<feature type="compositionally biased region" description="Basic residues" evidence="1">
    <location>
        <begin position="78"/>
        <end position="90"/>
    </location>
</feature>
<feature type="region of interest" description="Disordered" evidence="1">
    <location>
        <begin position="472"/>
        <end position="506"/>
    </location>
</feature>
<feature type="compositionally biased region" description="Polar residues" evidence="1">
    <location>
        <begin position="25"/>
        <end position="58"/>
    </location>
</feature>
<feature type="compositionally biased region" description="Basic residues" evidence="1">
    <location>
        <begin position="472"/>
        <end position="481"/>
    </location>
</feature>
<organism evidence="2 3">
    <name type="scientific">Cucurbitaria berberidis CBS 394.84</name>
    <dbReference type="NCBI Taxonomy" id="1168544"/>
    <lineage>
        <taxon>Eukaryota</taxon>
        <taxon>Fungi</taxon>
        <taxon>Dikarya</taxon>
        <taxon>Ascomycota</taxon>
        <taxon>Pezizomycotina</taxon>
        <taxon>Dothideomycetes</taxon>
        <taxon>Pleosporomycetidae</taxon>
        <taxon>Pleosporales</taxon>
        <taxon>Pleosporineae</taxon>
        <taxon>Cucurbitariaceae</taxon>
        <taxon>Cucurbitaria</taxon>
    </lineage>
</organism>
<feature type="compositionally biased region" description="Low complexity" evidence="1">
    <location>
        <begin position="294"/>
        <end position="306"/>
    </location>
</feature>
<dbReference type="InterPro" id="IPR013268">
    <property type="entry name" value="UTP16"/>
</dbReference>
<feature type="compositionally biased region" description="Gly residues" evidence="1">
    <location>
        <begin position="496"/>
        <end position="506"/>
    </location>
</feature>
<feature type="compositionally biased region" description="Basic and acidic residues" evidence="1">
    <location>
        <begin position="325"/>
        <end position="344"/>
    </location>
</feature>
<feature type="compositionally biased region" description="Low complexity" evidence="1">
    <location>
        <begin position="14"/>
        <end position="24"/>
    </location>
</feature>
<feature type="compositionally biased region" description="Acidic residues" evidence="1">
    <location>
        <begin position="276"/>
        <end position="289"/>
    </location>
</feature>
<dbReference type="Pfam" id="PF08297">
    <property type="entry name" value="U3_snoRNA_assoc"/>
    <property type="match status" value="1"/>
</dbReference>
<feature type="compositionally biased region" description="Basic and acidic residues" evidence="1">
    <location>
        <begin position="239"/>
        <end position="249"/>
    </location>
</feature>
<protein>
    <recommendedName>
        <fullName evidence="4">U3 snoRNA associated-domain-containing protein</fullName>
    </recommendedName>
</protein>
<dbReference type="Proteomes" id="UP000800039">
    <property type="component" value="Unassembled WGS sequence"/>
</dbReference>
<evidence type="ECO:0000256" key="1">
    <source>
        <dbReference type="SAM" id="MobiDB-lite"/>
    </source>
</evidence>
<evidence type="ECO:0008006" key="4">
    <source>
        <dbReference type="Google" id="ProtNLM"/>
    </source>
</evidence>